<dbReference type="Proteomes" id="UP000627838">
    <property type="component" value="Unassembled WGS sequence"/>
</dbReference>
<evidence type="ECO:0000313" key="2">
    <source>
        <dbReference type="EMBL" id="MBE1530881.1"/>
    </source>
</evidence>
<gene>
    <name evidence="2" type="ORF">H4W34_000714</name>
</gene>
<comment type="caution">
    <text evidence="2">The sequence shown here is derived from an EMBL/GenBank/DDBJ whole genome shotgun (WGS) entry which is preliminary data.</text>
</comment>
<reference evidence="2 3" key="1">
    <citation type="submission" date="2020-10" db="EMBL/GenBank/DDBJ databases">
        <title>Sequencing the genomes of 1000 actinobacteria strains.</title>
        <authorList>
            <person name="Klenk H.-P."/>
        </authorList>
    </citation>
    <scope>NUCLEOTIDE SEQUENCE [LARGE SCALE GENOMIC DNA]</scope>
    <source>
        <strain evidence="2 3">DSM 46744</strain>
    </source>
</reference>
<dbReference type="EMBL" id="JADBDZ010000001">
    <property type="protein sequence ID" value="MBE1530881.1"/>
    <property type="molecule type" value="Genomic_DNA"/>
</dbReference>
<evidence type="ECO:0000313" key="3">
    <source>
        <dbReference type="Proteomes" id="UP000627838"/>
    </source>
</evidence>
<protein>
    <submittedName>
        <fullName evidence="2">Uncharacterized protein</fullName>
    </submittedName>
</protein>
<keyword evidence="3" id="KW-1185">Reference proteome</keyword>
<feature type="region of interest" description="Disordered" evidence="1">
    <location>
        <begin position="131"/>
        <end position="217"/>
    </location>
</feature>
<organism evidence="2 3">
    <name type="scientific">Actinomadura algeriensis</name>
    <dbReference type="NCBI Taxonomy" id="1679523"/>
    <lineage>
        <taxon>Bacteria</taxon>
        <taxon>Bacillati</taxon>
        <taxon>Actinomycetota</taxon>
        <taxon>Actinomycetes</taxon>
        <taxon>Streptosporangiales</taxon>
        <taxon>Thermomonosporaceae</taxon>
        <taxon>Actinomadura</taxon>
    </lineage>
</organism>
<evidence type="ECO:0000256" key="1">
    <source>
        <dbReference type="SAM" id="MobiDB-lite"/>
    </source>
</evidence>
<name>A0ABR9JKG4_9ACTN</name>
<proteinExistence type="predicted"/>
<sequence>MRLAIDAPYVNSKALLLQVVSGANRCRAVWFKGAGFPTVVRVPTDLRAVDVLFSSLVVQATTAMVREGTRRYSGGGSRTRSLRQAFLSSYTDRIGERLRGATNAAVQRAATETGPDGTICCRCRRTAAGRPTTRWPVCSPGRPSTRSGASWAGKAWPPDGWRPTVPTSPGPPKSTRPSVTDPAHSWGSGQPPAAPNLLALVGRRRNRGTAGPDMPDE</sequence>
<dbReference type="RefSeq" id="WP_192757836.1">
    <property type="nucleotide sequence ID" value="NZ_JADBDZ010000001.1"/>
</dbReference>
<accession>A0ABR9JKG4</accession>